<dbReference type="PANTHER" id="PTHR33886:SF8">
    <property type="entry name" value="UNSATURATED RHAMNOGALACTURONAN HYDROLASE (EUROFUNG)"/>
    <property type="match status" value="1"/>
</dbReference>
<proteinExistence type="predicted"/>
<dbReference type="GO" id="GO:0016787">
    <property type="term" value="F:hydrolase activity"/>
    <property type="evidence" value="ECO:0007669"/>
    <property type="project" value="UniProtKB-KW"/>
</dbReference>
<keyword evidence="3" id="KW-1185">Reference proteome</keyword>
<dbReference type="InterPro" id="IPR012341">
    <property type="entry name" value="6hp_glycosidase-like_sf"/>
</dbReference>
<dbReference type="Proteomes" id="UP001399917">
    <property type="component" value="Unassembled WGS sequence"/>
</dbReference>
<dbReference type="Pfam" id="PF07470">
    <property type="entry name" value="Glyco_hydro_88"/>
    <property type="match status" value="1"/>
</dbReference>
<keyword evidence="1 2" id="KW-0378">Hydrolase</keyword>
<dbReference type="Gene3D" id="1.50.10.10">
    <property type="match status" value="1"/>
</dbReference>
<evidence type="ECO:0000313" key="3">
    <source>
        <dbReference type="Proteomes" id="UP001399917"/>
    </source>
</evidence>
<gene>
    <name evidence="2" type="ORF">GCM10022404_29270</name>
</gene>
<evidence type="ECO:0000313" key="2">
    <source>
        <dbReference type="EMBL" id="GAA3877650.1"/>
    </source>
</evidence>
<dbReference type="InterPro" id="IPR008928">
    <property type="entry name" value="6-hairpin_glycosidase_sf"/>
</dbReference>
<dbReference type="PANTHER" id="PTHR33886">
    <property type="entry name" value="UNSATURATED RHAMNOGALACTURONAN HYDROLASE (EUROFUNG)"/>
    <property type="match status" value="1"/>
</dbReference>
<accession>A0ABP7KJM2</accession>
<evidence type="ECO:0000256" key="1">
    <source>
        <dbReference type="ARBA" id="ARBA00022801"/>
    </source>
</evidence>
<dbReference type="InterPro" id="IPR052043">
    <property type="entry name" value="PolySaccharide_Degr_Enz"/>
</dbReference>
<dbReference type="SUPFAM" id="SSF48208">
    <property type="entry name" value="Six-hairpin glycosidases"/>
    <property type="match status" value="1"/>
</dbReference>
<dbReference type="InterPro" id="IPR010905">
    <property type="entry name" value="Glyco_hydro_88"/>
</dbReference>
<dbReference type="EMBL" id="BAABDF010000007">
    <property type="protein sequence ID" value="GAA3877650.1"/>
    <property type="molecule type" value="Genomic_DNA"/>
</dbReference>
<name>A0ABP7KJM2_9RHOB</name>
<organism evidence="2 3">
    <name type="scientific">Celeribacter arenosi</name>
    <dbReference type="NCBI Taxonomy" id="792649"/>
    <lineage>
        <taxon>Bacteria</taxon>
        <taxon>Pseudomonadati</taxon>
        <taxon>Pseudomonadota</taxon>
        <taxon>Alphaproteobacteria</taxon>
        <taxon>Rhodobacterales</taxon>
        <taxon>Roseobacteraceae</taxon>
        <taxon>Celeribacter</taxon>
    </lineage>
</organism>
<reference evidence="3" key="1">
    <citation type="journal article" date="2019" name="Int. J. Syst. Evol. Microbiol.">
        <title>The Global Catalogue of Microorganisms (GCM) 10K type strain sequencing project: providing services to taxonomists for standard genome sequencing and annotation.</title>
        <authorList>
            <consortium name="The Broad Institute Genomics Platform"/>
            <consortium name="The Broad Institute Genome Sequencing Center for Infectious Disease"/>
            <person name="Wu L."/>
            <person name="Ma J."/>
        </authorList>
    </citation>
    <scope>NUCLEOTIDE SEQUENCE [LARGE SCALE GENOMIC DNA]</scope>
    <source>
        <strain evidence="3">JCM 17190</strain>
    </source>
</reference>
<sequence length="381" mass="41796">MTQLLTYFDAFAARHKPYKGGAWCYEDGLVYAGLLALHDATGEARWIDHAERMIAGQIGADGTLSGYERDEFNIDNILPGRAVLGLYKKTQTPIYLAAAEVLADQLRDHPKTKSGNYWHKKRYPWQIWLDGLYMGLPFQAEYGLVTGKDDLVENALSQMKQGLEVTFVERTGLYAHAIDESRKQLWADPQSGQNAAHWSRAIGWLVMALVDLREMVGAERFDAAGLTAPTHALLTRLAQLQGQSGFWQQVTDEPDLARNYDESSASAMFAYGFLKAVRLGLWSSPQEGEAALDALVTCMMDGSRAAQGVGFGGICWVAGLGDYNGRFRDGTAGYYVREDIVEDDPKGVAPLMAATAEAIRAGHPLAQPGASYVAPKTRSYG</sequence>
<dbReference type="RefSeq" id="WP_344848392.1">
    <property type="nucleotide sequence ID" value="NZ_BAABDF010000007.1"/>
</dbReference>
<protein>
    <submittedName>
        <fullName evidence="2">Glycoside hydrolase family 88 protein</fullName>
    </submittedName>
</protein>
<comment type="caution">
    <text evidence="2">The sequence shown here is derived from an EMBL/GenBank/DDBJ whole genome shotgun (WGS) entry which is preliminary data.</text>
</comment>